<dbReference type="Gene3D" id="3.40.50.150">
    <property type="entry name" value="Vaccinia Virus protein VP39"/>
    <property type="match status" value="1"/>
</dbReference>
<dbReference type="OrthoDB" id="8746524at2"/>
<gene>
    <name evidence="7" type="ORF">SAMN04489747_0970</name>
</gene>
<evidence type="ECO:0000313" key="7">
    <source>
        <dbReference type="EMBL" id="SDD45012.1"/>
    </source>
</evidence>
<keyword evidence="2 7" id="KW-0489">Methyltransferase</keyword>
<dbReference type="PROSITE" id="PS00092">
    <property type="entry name" value="N6_MTASE"/>
    <property type="match status" value="1"/>
</dbReference>
<evidence type="ECO:0000313" key="8">
    <source>
        <dbReference type="Proteomes" id="UP000198546"/>
    </source>
</evidence>
<dbReference type="InterPro" id="IPR029063">
    <property type="entry name" value="SAM-dependent_MTases_sf"/>
</dbReference>
<dbReference type="PANTHER" id="PTHR45875:SF1">
    <property type="entry name" value="METHYLTRANSFERASE N6AMT1"/>
    <property type="match status" value="1"/>
</dbReference>
<accession>A0A1G6UUM2</accession>
<dbReference type="InterPro" id="IPR004557">
    <property type="entry name" value="PrmC-related"/>
</dbReference>
<sequence length="235" mass="25064">MTEAYARTGSITTTGGRRSRPVPVRVPGTYRVQHDSLLLAEQVRRLAPGRRVLDVCTGSGFLALTAARVGASAVTAVDIARPAVASTRINSLLLRAAVDVRRGDLFAPVGQQRFDLVVCNPPYVPAPTDELPTRGLARAWDGATSGRAVLDRVCDDVAGVLAPGGTVALVHSSVIGEEKTLERLASRGVQAEVVCRRLIPFGPVMTNRADWLRSRGLLGPEEQEETLVVVVGRRA</sequence>
<feature type="region of interest" description="Disordered" evidence="5">
    <location>
        <begin position="1"/>
        <end position="23"/>
    </location>
</feature>
<dbReference type="EMBL" id="LT629688">
    <property type="protein sequence ID" value="SDD45012.1"/>
    <property type="molecule type" value="Genomic_DNA"/>
</dbReference>
<dbReference type="GO" id="GO:0008276">
    <property type="term" value="F:protein methyltransferase activity"/>
    <property type="evidence" value="ECO:0007669"/>
    <property type="project" value="TreeGrafter"/>
</dbReference>
<protein>
    <submittedName>
        <fullName evidence="7">Release factor glutamine methyltransferase</fullName>
    </submittedName>
</protein>
<dbReference type="GO" id="GO:0003676">
    <property type="term" value="F:nucleic acid binding"/>
    <property type="evidence" value="ECO:0007669"/>
    <property type="project" value="InterPro"/>
</dbReference>
<evidence type="ECO:0000259" key="6">
    <source>
        <dbReference type="Pfam" id="PF05175"/>
    </source>
</evidence>
<keyword evidence="8" id="KW-1185">Reference proteome</keyword>
<dbReference type="Proteomes" id="UP000198546">
    <property type="component" value="Chromosome i"/>
</dbReference>
<dbReference type="GO" id="GO:0008170">
    <property type="term" value="F:N-methyltransferase activity"/>
    <property type="evidence" value="ECO:0007669"/>
    <property type="project" value="UniProtKB-ARBA"/>
</dbReference>
<dbReference type="AlphaFoldDB" id="A0A1G6UUM2"/>
<evidence type="ECO:0000256" key="1">
    <source>
        <dbReference type="ARBA" id="ARBA00006149"/>
    </source>
</evidence>
<dbReference type="RefSeq" id="WP_157676979.1">
    <property type="nucleotide sequence ID" value="NZ_LT629688.1"/>
</dbReference>
<feature type="domain" description="Methyltransferase small" evidence="6">
    <location>
        <begin position="33"/>
        <end position="124"/>
    </location>
</feature>
<dbReference type="CDD" id="cd02440">
    <property type="entry name" value="AdoMet_MTases"/>
    <property type="match status" value="1"/>
</dbReference>
<dbReference type="SUPFAM" id="SSF53335">
    <property type="entry name" value="S-adenosyl-L-methionine-dependent methyltransferases"/>
    <property type="match status" value="1"/>
</dbReference>
<dbReference type="PANTHER" id="PTHR45875">
    <property type="entry name" value="METHYLTRANSFERASE N6AMT1"/>
    <property type="match status" value="1"/>
</dbReference>
<organism evidence="7 8">
    <name type="scientific">Auraticoccus monumenti</name>
    <dbReference type="NCBI Taxonomy" id="675864"/>
    <lineage>
        <taxon>Bacteria</taxon>
        <taxon>Bacillati</taxon>
        <taxon>Actinomycetota</taxon>
        <taxon>Actinomycetes</taxon>
        <taxon>Propionibacteriales</taxon>
        <taxon>Propionibacteriaceae</taxon>
        <taxon>Auraticoccus</taxon>
    </lineage>
</organism>
<evidence type="ECO:0000256" key="2">
    <source>
        <dbReference type="ARBA" id="ARBA00022603"/>
    </source>
</evidence>
<dbReference type="InterPro" id="IPR052190">
    <property type="entry name" value="Euk-Arch_PrmC-MTase"/>
</dbReference>
<proteinExistence type="inferred from homology"/>
<evidence type="ECO:0000256" key="3">
    <source>
        <dbReference type="ARBA" id="ARBA00022679"/>
    </source>
</evidence>
<keyword evidence="4" id="KW-0949">S-adenosyl-L-methionine</keyword>
<comment type="similarity">
    <text evidence="1">Belongs to the eukaryotic/archaeal PrmC-related family.</text>
</comment>
<reference evidence="7 8" key="1">
    <citation type="submission" date="2016-10" db="EMBL/GenBank/DDBJ databases">
        <authorList>
            <person name="de Groot N.N."/>
        </authorList>
    </citation>
    <scope>NUCLEOTIDE SEQUENCE [LARGE SCALE GENOMIC DNA]</scope>
    <source>
        <strain evidence="7 8">MON 2.2</strain>
    </source>
</reference>
<dbReference type="Pfam" id="PF05175">
    <property type="entry name" value="MTS"/>
    <property type="match status" value="1"/>
</dbReference>
<keyword evidence="3 7" id="KW-0808">Transferase</keyword>
<dbReference type="GO" id="GO:0032259">
    <property type="term" value="P:methylation"/>
    <property type="evidence" value="ECO:0007669"/>
    <property type="project" value="UniProtKB-KW"/>
</dbReference>
<dbReference type="GO" id="GO:0035657">
    <property type="term" value="C:eRF1 methyltransferase complex"/>
    <property type="evidence" value="ECO:0007669"/>
    <property type="project" value="TreeGrafter"/>
</dbReference>
<evidence type="ECO:0000256" key="5">
    <source>
        <dbReference type="SAM" id="MobiDB-lite"/>
    </source>
</evidence>
<name>A0A1G6UUM2_9ACTN</name>
<dbReference type="STRING" id="675864.SAMN04489747_0970"/>
<evidence type="ECO:0000256" key="4">
    <source>
        <dbReference type="ARBA" id="ARBA00022691"/>
    </source>
</evidence>
<feature type="compositionally biased region" description="Low complexity" evidence="5">
    <location>
        <begin position="7"/>
        <end position="23"/>
    </location>
</feature>
<dbReference type="InterPro" id="IPR007848">
    <property type="entry name" value="Small_mtfrase_dom"/>
</dbReference>
<dbReference type="NCBIfam" id="TIGR00537">
    <property type="entry name" value="hemK_rel_arch"/>
    <property type="match status" value="1"/>
</dbReference>
<dbReference type="GO" id="GO:0008757">
    <property type="term" value="F:S-adenosylmethionine-dependent methyltransferase activity"/>
    <property type="evidence" value="ECO:0007669"/>
    <property type="project" value="TreeGrafter"/>
</dbReference>
<dbReference type="InterPro" id="IPR002052">
    <property type="entry name" value="DNA_methylase_N6_adenine_CS"/>
</dbReference>